<organism evidence="2 3">
    <name type="scientific">Triticum turgidum subsp. durum</name>
    <name type="common">Durum wheat</name>
    <name type="synonym">Triticum durum</name>
    <dbReference type="NCBI Taxonomy" id="4567"/>
    <lineage>
        <taxon>Eukaryota</taxon>
        <taxon>Viridiplantae</taxon>
        <taxon>Streptophyta</taxon>
        <taxon>Embryophyta</taxon>
        <taxon>Tracheophyta</taxon>
        <taxon>Spermatophyta</taxon>
        <taxon>Magnoliopsida</taxon>
        <taxon>Liliopsida</taxon>
        <taxon>Poales</taxon>
        <taxon>Poaceae</taxon>
        <taxon>BOP clade</taxon>
        <taxon>Pooideae</taxon>
        <taxon>Triticodae</taxon>
        <taxon>Triticeae</taxon>
        <taxon>Triticinae</taxon>
        <taxon>Triticum</taxon>
    </lineage>
</organism>
<name>A0A9R0SJ01_TRITD</name>
<sequence>MAASALKMAAICAVLVILLSTAGQPVMADIMDGLACPSAETPCRQRCRLVCDFFGRVMCNPICTITPPELVALDQACVNQAIGPCLTSCNRLCEALLVHTNP</sequence>
<feature type="chain" id="PRO_5040120411" description="Acidic protein" evidence="1">
    <location>
        <begin position="29"/>
        <end position="102"/>
    </location>
</feature>
<feature type="signal peptide" evidence="1">
    <location>
        <begin position="1"/>
        <end position="28"/>
    </location>
</feature>
<gene>
    <name evidence="2" type="ORF">TRITD_4Av1G205110</name>
</gene>
<reference evidence="2 3" key="1">
    <citation type="submission" date="2017-09" db="EMBL/GenBank/DDBJ databases">
        <authorList>
            <consortium name="International Durum Wheat Genome Sequencing Consortium (IDWGSC)"/>
            <person name="Milanesi L."/>
        </authorList>
    </citation>
    <scope>NUCLEOTIDE SEQUENCE [LARGE SCALE GENOMIC DNA]</scope>
    <source>
        <strain evidence="3">cv. Svevo</strain>
    </source>
</reference>
<accession>A0A9R0SJ01</accession>
<evidence type="ECO:0000256" key="1">
    <source>
        <dbReference type="SAM" id="SignalP"/>
    </source>
</evidence>
<dbReference type="Gramene" id="TRITD4Av1G205110.1">
    <property type="protein sequence ID" value="TRITD4Av1G205110.1"/>
    <property type="gene ID" value="TRITD4Av1G205110"/>
</dbReference>
<evidence type="ECO:0008006" key="4">
    <source>
        <dbReference type="Google" id="ProtNLM"/>
    </source>
</evidence>
<keyword evidence="3" id="KW-1185">Reference proteome</keyword>
<evidence type="ECO:0000313" key="2">
    <source>
        <dbReference type="EMBL" id="VAH96213.1"/>
    </source>
</evidence>
<dbReference type="AlphaFoldDB" id="A0A9R0SJ01"/>
<keyword evidence="1" id="KW-0732">Signal</keyword>
<evidence type="ECO:0000313" key="3">
    <source>
        <dbReference type="Proteomes" id="UP000324705"/>
    </source>
</evidence>
<proteinExistence type="predicted"/>
<protein>
    <recommendedName>
        <fullName evidence="4">Acidic protein</fullName>
    </recommendedName>
</protein>
<dbReference type="OMA" id="NPICTIT"/>
<dbReference type="Proteomes" id="UP000324705">
    <property type="component" value="Chromosome 4A"/>
</dbReference>
<dbReference type="EMBL" id="LT934117">
    <property type="protein sequence ID" value="VAH96213.1"/>
    <property type="molecule type" value="Genomic_DNA"/>
</dbReference>